<dbReference type="PANTHER" id="PTHR23033">
    <property type="entry name" value="BETA1,3-GALACTOSYLTRANSFERASE"/>
    <property type="match status" value="1"/>
</dbReference>
<dbReference type="InterPro" id="IPR003378">
    <property type="entry name" value="Fringe-like_glycosylTrfase"/>
</dbReference>
<sequence>MAPLLSSISFLPLPTDTTKYEEYFLSKTDSKSSWVTRQQICGMFITIVMFVCFFKIVLWNRPATSYDRRNDPLLLQFIYTSPAAQRLPLSGQLFCWVQTTKIYHDTRALAINETWLSRCDHGQLFTGDVFPTNDIPYSTVFAGIPDSYYNLFYKSRYAFFYIYNYISKDFDWYMKADDDTYVVVEHLRDYLHMLDPNKPYYLGYTLKPYLKYGYNAGGAGYVLSRAAVEIFNQELYKNETMCPDDIYEDVGIGRCLASVGIFPHDTRNSRGQNRFNTFGPSEVFHATKSDPKWTFFSEKKGYEAFANDFISFHHLTPDEIRLFDILLYRTNRPSSKHLKNPS</sequence>
<dbReference type="GO" id="GO:0016263">
    <property type="term" value="F:glycoprotein-N-acetylgalactosamine 3-beta-galactosyltransferase activity"/>
    <property type="evidence" value="ECO:0007669"/>
    <property type="project" value="UniProtKB-EC"/>
</dbReference>
<dbReference type="GO" id="GO:0016020">
    <property type="term" value="C:membrane"/>
    <property type="evidence" value="ECO:0007669"/>
    <property type="project" value="UniProtKB-SubCell"/>
</dbReference>
<dbReference type="OrthoDB" id="414175at2759"/>
<evidence type="ECO:0000256" key="8">
    <source>
        <dbReference type="ARBA" id="ARBA00022741"/>
    </source>
</evidence>
<organism evidence="14 15">
    <name type="scientific">Dictyocaulus viviparus</name>
    <name type="common">Bovine lungworm</name>
    <dbReference type="NCBI Taxonomy" id="29172"/>
    <lineage>
        <taxon>Eukaryota</taxon>
        <taxon>Metazoa</taxon>
        <taxon>Ecdysozoa</taxon>
        <taxon>Nematoda</taxon>
        <taxon>Chromadorea</taxon>
        <taxon>Rhabditida</taxon>
        <taxon>Rhabditina</taxon>
        <taxon>Rhabditomorpha</taxon>
        <taxon>Strongyloidea</taxon>
        <taxon>Metastrongylidae</taxon>
        <taxon>Dictyocaulus</taxon>
    </lineage>
</organism>
<dbReference type="InterPro" id="IPR026050">
    <property type="entry name" value="C1GALT1/C1GALT1_chp1"/>
</dbReference>
<comment type="pathway">
    <text evidence="2">Protein modification; protein glycosylation.</text>
</comment>
<dbReference type="Proteomes" id="UP000053766">
    <property type="component" value="Unassembled WGS sequence"/>
</dbReference>
<evidence type="ECO:0000256" key="4">
    <source>
        <dbReference type="ARBA" id="ARBA00012557"/>
    </source>
</evidence>
<dbReference type="Gene3D" id="3.90.550.50">
    <property type="match status" value="1"/>
</dbReference>
<keyword evidence="6 14" id="KW-0808">Transferase</keyword>
<comment type="subcellular location">
    <subcellularLocation>
        <location evidence="1">Membrane</location>
        <topology evidence="1">Single-pass type II membrane protein</topology>
    </subcellularLocation>
</comment>
<keyword evidence="8" id="KW-0547">Nucleotide-binding</keyword>
<keyword evidence="11 12" id="KW-0472">Membrane</keyword>
<dbReference type="STRING" id="29172.A0A0D8Y5X2"/>
<evidence type="ECO:0000256" key="1">
    <source>
        <dbReference type="ARBA" id="ARBA00004606"/>
    </source>
</evidence>
<feature type="domain" description="Fringe-like glycosyltransferase" evidence="13">
    <location>
        <begin position="92"/>
        <end position="258"/>
    </location>
</feature>
<name>A0A0D8Y5X2_DICVI</name>
<proteinExistence type="inferred from homology"/>
<keyword evidence="15" id="KW-1185">Reference proteome</keyword>
<comment type="similarity">
    <text evidence="3">Belongs to the glycosyltransferase 31 family. Beta3-Gal-T subfamily.</text>
</comment>
<evidence type="ECO:0000256" key="2">
    <source>
        <dbReference type="ARBA" id="ARBA00004922"/>
    </source>
</evidence>
<keyword evidence="9" id="KW-0735">Signal-anchor</keyword>
<keyword evidence="10 12" id="KW-1133">Transmembrane helix</keyword>
<gene>
    <name evidence="14" type="ORF">DICVIV_01605</name>
</gene>
<evidence type="ECO:0000256" key="9">
    <source>
        <dbReference type="ARBA" id="ARBA00022968"/>
    </source>
</evidence>
<reference evidence="15" key="2">
    <citation type="journal article" date="2016" name="Sci. Rep.">
        <title>Dictyocaulus viviparus genome, variome and transcriptome elucidate lungworm biology and support future intervention.</title>
        <authorList>
            <person name="McNulty S.N."/>
            <person name="Strube C."/>
            <person name="Rosa B.A."/>
            <person name="Martin J.C."/>
            <person name="Tyagi R."/>
            <person name="Choi Y.J."/>
            <person name="Wang Q."/>
            <person name="Hallsworth Pepin K."/>
            <person name="Zhang X."/>
            <person name="Ozersky P."/>
            <person name="Wilson R.K."/>
            <person name="Sternberg P.W."/>
            <person name="Gasser R.B."/>
            <person name="Mitreva M."/>
        </authorList>
    </citation>
    <scope>NUCLEOTIDE SEQUENCE [LARGE SCALE GENOMIC DNA]</scope>
    <source>
        <strain evidence="15">HannoverDv2000</strain>
    </source>
</reference>
<evidence type="ECO:0000256" key="10">
    <source>
        <dbReference type="ARBA" id="ARBA00022989"/>
    </source>
</evidence>
<dbReference type="GO" id="GO:0000166">
    <property type="term" value="F:nucleotide binding"/>
    <property type="evidence" value="ECO:0007669"/>
    <property type="project" value="UniProtKB-KW"/>
</dbReference>
<protein>
    <recommendedName>
        <fullName evidence="4">N-acetylgalactosaminide beta-1,3-galactosyltransferase</fullName>
        <ecNumber evidence="4">2.4.1.122</ecNumber>
    </recommendedName>
</protein>
<reference evidence="14 15" key="1">
    <citation type="submission" date="2013-11" db="EMBL/GenBank/DDBJ databases">
        <title>Draft genome of the bovine lungworm Dictyocaulus viviparus.</title>
        <authorList>
            <person name="Mitreva M."/>
        </authorList>
    </citation>
    <scope>NUCLEOTIDE SEQUENCE [LARGE SCALE GENOMIC DNA]</scope>
    <source>
        <strain evidence="14 15">HannoverDv2000</strain>
    </source>
</reference>
<dbReference type="Pfam" id="PF02434">
    <property type="entry name" value="Fringe"/>
    <property type="match status" value="1"/>
</dbReference>
<dbReference type="PANTHER" id="PTHR23033:SF12">
    <property type="entry name" value="GLYCOPROTEIN-N-ACETYLGALACTOSAMINE 3-BETA-GALACTOSYLTRANSFERASE 1-RELATED"/>
    <property type="match status" value="1"/>
</dbReference>
<dbReference type="EMBL" id="KN716169">
    <property type="protein sequence ID" value="KJH52140.1"/>
    <property type="molecule type" value="Genomic_DNA"/>
</dbReference>
<accession>A0A0D8Y5X2</accession>
<evidence type="ECO:0000313" key="14">
    <source>
        <dbReference type="EMBL" id="KJH52140.1"/>
    </source>
</evidence>
<dbReference type="AlphaFoldDB" id="A0A0D8Y5X2"/>
<evidence type="ECO:0000256" key="5">
    <source>
        <dbReference type="ARBA" id="ARBA00022676"/>
    </source>
</evidence>
<dbReference type="EC" id="2.4.1.122" evidence="4"/>
<evidence type="ECO:0000256" key="6">
    <source>
        <dbReference type="ARBA" id="ARBA00022679"/>
    </source>
</evidence>
<evidence type="ECO:0000256" key="11">
    <source>
        <dbReference type="ARBA" id="ARBA00023136"/>
    </source>
</evidence>
<evidence type="ECO:0000259" key="13">
    <source>
        <dbReference type="Pfam" id="PF02434"/>
    </source>
</evidence>
<feature type="transmembrane region" description="Helical" evidence="12">
    <location>
        <begin position="40"/>
        <end position="59"/>
    </location>
</feature>
<evidence type="ECO:0000256" key="7">
    <source>
        <dbReference type="ARBA" id="ARBA00022692"/>
    </source>
</evidence>
<evidence type="ECO:0000256" key="12">
    <source>
        <dbReference type="SAM" id="Phobius"/>
    </source>
</evidence>
<evidence type="ECO:0000256" key="3">
    <source>
        <dbReference type="ARBA" id="ARBA00006462"/>
    </source>
</evidence>
<keyword evidence="5 14" id="KW-0328">Glycosyltransferase</keyword>
<keyword evidence="7 12" id="KW-0812">Transmembrane</keyword>
<evidence type="ECO:0000313" key="15">
    <source>
        <dbReference type="Proteomes" id="UP000053766"/>
    </source>
</evidence>